<dbReference type="Proteomes" id="UP000033047">
    <property type="component" value="Unassembled WGS sequence"/>
</dbReference>
<dbReference type="HOGENOM" id="CLU_3404696_0_0_10"/>
<name>A0A0F5JDG3_9BACT</name>
<dbReference type="AlphaFoldDB" id="A0A0F5JDG3"/>
<reference evidence="1 2" key="1">
    <citation type="submission" date="2013-04" db="EMBL/GenBank/DDBJ databases">
        <title>The Genome Sequence of Parabacteroides goldsteinii DSM 19448.</title>
        <authorList>
            <consortium name="The Broad Institute Genomics Platform"/>
            <person name="Earl A."/>
            <person name="Ward D."/>
            <person name="Feldgarden M."/>
            <person name="Gevers D."/>
            <person name="Martens E."/>
            <person name="Sakamoto M."/>
            <person name="Benno Y."/>
            <person name="Song Y."/>
            <person name="Liu C."/>
            <person name="Lee J."/>
            <person name="Bolanos M."/>
            <person name="Vaisanen M.L."/>
            <person name="Finegold S.M."/>
            <person name="Walker B."/>
            <person name="Young S."/>
            <person name="Zeng Q."/>
            <person name="Gargeya S."/>
            <person name="Fitzgerald M."/>
            <person name="Haas B."/>
            <person name="Abouelleil A."/>
            <person name="Allen A.W."/>
            <person name="Alvarado L."/>
            <person name="Arachchi H.M."/>
            <person name="Berlin A.M."/>
            <person name="Chapman S.B."/>
            <person name="Gainer-Dewar J."/>
            <person name="Goldberg J."/>
            <person name="Griggs A."/>
            <person name="Gujja S."/>
            <person name="Hansen M."/>
            <person name="Howarth C."/>
            <person name="Imamovic A."/>
            <person name="Ireland A."/>
            <person name="Larimer J."/>
            <person name="McCowan C."/>
            <person name="Murphy C."/>
            <person name="Pearson M."/>
            <person name="Poon T.W."/>
            <person name="Priest M."/>
            <person name="Roberts A."/>
            <person name="Saif S."/>
            <person name="Shea T."/>
            <person name="Sisk P."/>
            <person name="Sykes S."/>
            <person name="Wortman J."/>
            <person name="Nusbaum C."/>
            <person name="Birren B."/>
        </authorList>
    </citation>
    <scope>NUCLEOTIDE SEQUENCE [LARGE SCALE GENOMIC DNA]</scope>
    <source>
        <strain evidence="1 2">DSM 19448</strain>
    </source>
</reference>
<proteinExistence type="predicted"/>
<dbReference type="STRING" id="927665.HMPREF1535_01878"/>
<evidence type="ECO:0000313" key="1">
    <source>
        <dbReference type="EMBL" id="KKB55906.1"/>
    </source>
</evidence>
<evidence type="ECO:0000313" key="2">
    <source>
        <dbReference type="Proteomes" id="UP000033047"/>
    </source>
</evidence>
<gene>
    <name evidence="1" type="ORF">HMPREF1535_01878</name>
</gene>
<dbReference type="EMBL" id="AQHV01000011">
    <property type="protein sequence ID" value="KKB55906.1"/>
    <property type="molecule type" value="Genomic_DNA"/>
</dbReference>
<sequence length="30" mass="3460">MDITLIVMLSFLLLLLNDKYSLVVIYCIAE</sequence>
<protein>
    <submittedName>
        <fullName evidence="1">Uncharacterized protein</fullName>
    </submittedName>
</protein>
<dbReference type="PATRIC" id="fig|927665.4.peg.1920"/>
<organism evidence="1 2">
    <name type="scientific">Parabacteroides goldsteinii DSM 19448 = WAL 12034</name>
    <dbReference type="NCBI Taxonomy" id="927665"/>
    <lineage>
        <taxon>Bacteria</taxon>
        <taxon>Pseudomonadati</taxon>
        <taxon>Bacteroidota</taxon>
        <taxon>Bacteroidia</taxon>
        <taxon>Bacteroidales</taxon>
        <taxon>Tannerellaceae</taxon>
        <taxon>Parabacteroides</taxon>
    </lineage>
</organism>
<accession>A0A0F5JDG3</accession>
<comment type="caution">
    <text evidence="1">The sequence shown here is derived from an EMBL/GenBank/DDBJ whole genome shotgun (WGS) entry which is preliminary data.</text>
</comment>